<accession>X1CIU0</accession>
<dbReference type="InterPro" id="IPR038729">
    <property type="entry name" value="Rad50/SbcC_AAA"/>
</dbReference>
<dbReference type="Pfam" id="PF13476">
    <property type="entry name" value="AAA_23"/>
    <property type="match status" value="1"/>
</dbReference>
<dbReference type="Gene3D" id="3.40.50.300">
    <property type="entry name" value="P-loop containing nucleotide triphosphate hydrolases"/>
    <property type="match status" value="1"/>
</dbReference>
<proteinExistence type="predicted"/>
<dbReference type="SUPFAM" id="SSF52540">
    <property type="entry name" value="P-loop containing nucleoside triphosphate hydrolases"/>
    <property type="match status" value="1"/>
</dbReference>
<evidence type="ECO:0000313" key="2">
    <source>
        <dbReference type="EMBL" id="GAH08271.1"/>
    </source>
</evidence>
<comment type="caution">
    <text evidence="2">The sequence shown here is derived from an EMBL/GenBank/DDBJ whole genome shotgun (WGS) entry which is preliminary data.</text>
</comment>
<dbReference type="GO" id="GO:0006302">
    <property type="term" value="P:double-strand break repair"/>
    <property type="evidence" value="ECO:0007669"/>
    <property type="project" value="InterPro"/>
</dbReference>
<dbReference type="PANTHER" id="PTHR32114">
    <property type="entry name" value="ABC TRANSPORTER ABCH.3"/>
    <property type="match status" value="1"/>
</dbReference>
<reference evidence="2" key="1">
    <citation type="journal article" date="2014" name="Front. Microbiol.">
        <title>High frequency of phylogenetically diverse reductive dehalogenase-homologous genes in deep subseafloor sedimentary metagenomes.</title>
        <authorList>
            <person name="Kawai M."/>
            <person name="Futagami T."/>
            <person name="Toyoda A."/>
            <person name="Takaki Y."/>
            <person name="Nishi S."/>
            <person name="Hori S."/>
            <person name="Arai W."/>
            <person name="Tsubouchi T."/>
            <person name="Morono Y."/>
            <person name="Uchiyama I."/>
            <person name="Ito T."/>
            <person name="Fujiyama A."/>
            <person name="Inagaki F."/>
            <person name="Takami H."/>
        </authorList>
    </citation>
    <scope>NUCLEOTIDE SEQUENCE</scope>
    <source>
        <strain evidence="2">Expedition CK06-06</strain>
    </source>
</reference>
<dbReference type="AlphaFoldDB" id="X1CIU0"/>
<sequence>MMLKINVIEIEGFRGFTKNTHIDLSTPVVLLYGGNHQGKSSVLNAIEWCLYGDECIGEKSGIRERVGTGESAWRIVNDNTEKSQIKMEIESGKGIYTIKRVEVKGKGKKGKILKFTYPDGKEKEGEEAKQEIAKFSS</sequence>
<organism evidence="2">
    <name type="scientific">marine sediment metagenome</name>
    <dbReference type="NCBI Taxonomy" id="412755"/>
    <lineage>
        <taxon>unclassified sequences</taxon>
        <taxon>metagenomes</taxon>
        <taxon>ecological metagenomes</taxon>
    </lineage>
</organism>
<protein>
    <recommendedName>
        <fullName evidence="1">Rad50/SbcC-type AAA domain-containing protein</fullName>
    </recommendedName>
</protein>
<feature type="non-terminal residue" evidence="2">
    <location>
        <position position="137"/>
    </location>
</feature>
<feature type="domain" description="Rad50/SbcC-type AAA" evidence="1">
    <location>
        <begin position="8"/>
        <end position="127"/>
    </location>
</feature>
<dbReference type="InterPro" id="IPR027417">
    <property type="entry name" value="P-loop_NTPase"/>
</dbReference>
<name>X1CIU0_9ZZZZ</name>
<dbReference type="EMBL" id="BART01034843">
    <property type="protein sequence ID" value="GAH08271.1"/>
    <property type="molecule type" value="Genomic_DNA"/>
</dbReference>
<dbReference type="PANTHER" id="PTHR32114:SF2">
    <property type="entry name" value="ABC TRANSPORTER ABCH.3"/>
    <property type="match status" value="1"/>
</dbReference>
<gene>
    <name evidence="2" type="ORF">S01H4_59419</name>
</gene>
<dbReference type="GO" id="GO:0016887">
    <property type="term" value="F:ATP hydrolysis activity"/>
    <property type="evidence" value="ECO:0007669"/>
    <property type="project" value="InterPro"/>
</dbReference>
<evidence type="ECO:0000259" key="1">
    <source>
        <dbReference type="Pfam" id="PF13476"/>
    </source>
</evidence>